<comment type="caution">
    <text evidence="2">The sequence shown here is derived from an EMBL/GenBank/DDBJ whole genome shotgun (WGS) entry which is preliminary data.</text>
</comment>
<proteinExistence type="predicted"/>
<feature type="compositionally biased region" description="Low complexity" evidence="1">
    <location>
        <begin position="1"/>
        <end position="14"/>
    </location>
</feature>
<feature type="compositionally biased region" description="Basic and acidic residues" evidence="1">
    <location>
        <begin position="107"/>
        <end position="120"/>
    </location>
</feature>
<dbReference type="EMBL" id="JAZAVK010000013">
    <property type="protein sequence ID" value="KAK7431200.1"/>
    <property type="molecule type" value="Genomic_DNA"/>
</dbReference>
<sequence>MSNNSHTSQTSNNSDAPYNASQVATKLPPPSLDFEATVLRKMQTKLAIKEMKKLDVKYKSLGLARNFRRAEAQKELERETAPLQYPEPGRTGEPSGETCHSGVTQPVERDQRTVEPRNDTRDNYQIMSVCGTKPESEHVYLYEDIKRSILGVCFSNAIVDKILPRQPKWDGSQDDLHRLYKFVEADMAVQENKKVDKILQWHLAMYMWKLIHDLVIARRARIEDPYLAYLVVHQFFEYLQDALRPLVKQAIYHAKFEYMLFSIVIQARRLGEVLLKHRNENRVSQCRITEE</sequence>
<feature type="compositionally biased region" description="Polar residues" evidence="1">
    <location>
        <begin position="15"/>
        <end position="24"/>
    </location>
</feature>
<evidence type="ECO:0000313" key="3">
    <source>
        <dbReference type="Proteomes" id="UP001498421"/>
    </source>
</evidence>
<evidence type="ECO:0000256" key="1">
    <source>
        <dbReference type="SAM" id="MobiDB-lite"/>
    </source>
</evidence>
<dbReference type="Proteomes" id="UP001498421">
    <property type="component" value="Unassembled WGS sequence"/>
</dbReference>
<organism evidence="2 3">
    <name type="scientific">Neonectria magnoliae</name>
    <dbReference type="NCBI Taxonomy" id="2732573"/>
    <lineage>
        <taxon>Eukaryota</taxon>
        <taxon>Fungi</taxon>
        <taxon>Dikarya</taxon>
        <taxon>Ascomycota</taxon>
        <taxon>Pezizomycotina</taxon>
        <taxon>Sordariomycetes</taxon>
        <taxon>Hypocreomycetidae</taxon>
        <taxon>Hypocreales</taxon>
        <taxon>Nectriaceae</taxon>
        <taxon>Neonectria</taxon>
    </lineage>
</organism>
<protein>
    <submittedName>
        <fullName evidence="2">Uncharacterized protein</fullName>
    </submittedName>
</protein>
<keyword evidence="3" id="KW-1185">Reference proteome</keyword>
<feature type="region of interest" description="Disordered" evidence="1">
    <location>
        <begin position="72"/>
        <end position="120"/>
    </location>
</feature>
<evidence type="ECO:0000313" key="2">
    <source>
        <dbReference type="EMBL" id="KAK7431200.1"/>
    </source>
</evidence>
<accession>A0ABR1ICM3</accession>
<feature type="region of interest" description="Disordered" evidence="1">
    <location>
        <begin position="1"/>
        <end position="30"/>
    </location>
</feature>
<name>A0ABR1ICM3_9HYPO</name>
<gene>
    <name evidence="2" type="ORF">QQZ08_002240</name>
</gene>
<reference evidence="2 3" key="1">
    <citation type="journal article" date="2025" name="Microbiol. Resour. Announc.">
        <title>Draft genome sequences for Neonectria magnoliae and Neonectria punicea, canker pathogens of Liriodendron tulipifera and Acer saccharum in West Virginia.</title>
        <authorList>
            <person name="Petronek H.M."/>
            <person name="Kasson M.T."/>
            <person name="Metheny A.M."/>
            <person name="Stauder C.M."/>
            <person name="Lovett B."/>
            <person name="Lynch S.C."/>
            <person name="Garnas J.R."/>
            <person name="Kasson L.R."/>
            <person name="Stajich J.E."/>
        </authorList>
    </citation>
    <scope>NUCLEOTIDE SEQUENCE [LARGE SCALE GENOMIC DNA]</scope>
    <source>
        <strain evidence="2 3">NRRL 64651</strain>
    </source>
</reference>